<evidence type="ECO:0000313" key="3">
    <source>
        <dbReference type="Proteomes" id="UP000515307"/>
    </source>
</evidence>
<dbReference type="RefSeq" id="WP_185298923.1">
    <property type="nucleotide sequence ID" value="NZ_CP045702.1"/>
</dbReference>
<organism evidence="2 3">
    <name type="scientific">Streptomyces finlayi</name>
    <dbReference type="NCBI Taxonomy" id="67296"/>
    <lineage>
        <taxon>Bacteria</taxon>
        <taxon>Bacillati</taxon>
        <taxon>Actinomycetota</taxon>
        <taxon>Actinomycetes</taxon>
        <taxon>Kitasatosporales</taxon>
        <taxon>Streptomycetaceae</taxon>
        <taxon>Streptomyces</taxon>
    </lineage>
</organism>
<dbReference type="KEGG" id="sfiy:F0344_12855"/>
<dbReference type="Proteomes" id="UP000515307">
    <property type="component" value="Chromosome"/>
</dbReference>
<keyword evidence="1" id="KW-0472">Membrane</keyword>
<evidence type="ECO:0000313" key="2">
    <source>
        <dbReference type="EMBL" id="QNE75391.1"/>
    </source>
</evidence>
<feature type="transmembrane region" description="Helical" evidence="1">
    <location>
        <begin position="25"/>
        <end position="47"/>
    </location>
</feature>
<evidence type="ECO:0000256" key="1">
    <source>
        <dbReference type="SAM" id="Phobius"/>
    </source>
</evidence>
<keyword evidence="1" id="KW-0812">Transmembrane</keyword>
<dbReference type="EMBL" id="CP045702">
    <property type="protein sequence ID" value="QNE75391.1"/>
    <property type="molecule type" value="Genomic_DNA"/>
</dbReference>
<name>A0A7G7BJ76_9ACTN</name>
<accession>A0A7G7BJ76</accession>
<proteinExistence type="predicted"/>
<dbReference type="AlphaFoldDB" id="A0A7G7BJ76"/>
<keyword evidence="3" id="KW-1185">Reference proteome</keyword>
<sequence length="67" mass="6789">MSAGLACSWALTIRPSGPGDDDAPAGIELSCMLTIGISGFAVLITAAPSVRRAMGRWAGGGSPRPWC</sequence>
<keyword evidence="1" id="KW-1133">Transmembrane helix</keyword>
<gene>
    <name evidence="2" type="ORF">F0344_12855</name>
</gene>
<reference evidence="3" key="1">
    <citation type="submission" date="2019-10" db="EMBL/GenBank/DDBJ databases">
        <title>Antimicrobial potential of Antarctic Bacteria.</title>
        <authorList>
            <person name="Benaud N."/>
            <person name="Edwards R.J."/>
            <person name="Ferrari B.C."/>
        </authorList>
    </citation>
    <scope>NUCLEOTIDE SEQUENCE [LARGE SCALE GENOMIC DNA]</scope>
    <source>
        <strain evidence="3">NBSH44</strain>
    </source>
</reference>
<protein>
    <submittedName>
        <fullName evidence="2">Uncharacterized protein</fullName>
    </submittedName>
</protein>